<dbReference type="PANTHER" id="PTHR11102:SF160">
    <property type="entry name" value="ERAD-ASSOCIATED E3 UBIQUITIN-PROTEIN LIGASE COMPONENT HRD3"/>
    <property type="match status" value="1"/>
</dbReference>
<evidence type="ECO:0000313" key="2">
    <source>
        <dbReference type="EMBL" id="EEH60321.1"/>
    </source>
</evidence>
<comment type="similarity">
    <text evidence="1">Belongs to the sel-1 family.</text>
</comment>
<gene>
    <name evidence="2" type="ORF">MICPUCDRAFT_50439</name>
</gene>
<dbReference type="Proteomes" id="UP000001876">
    <property type="component" value="Unassembled WGS sequence"/>
</dbReference>
<dbReference type="SUPFAM" id="SSF81383">
    <property type="entry name" value="F-box domain"/>
    <property type="match status" value="1"/>
</dbReference>
<dbReference type="InterPro" id="IPR011990">
    <property type="entry name" value="TPR-like_helical_dom_sf"/>
</dbReference>
<dbReference type="InterPro" id="IPR036047">
    <property type="entry name" value="F-box-like_dom_sf"/>
</dbReference>
<accession>C1MI51</accession>
<dbReference type="RefSeq" id="XP_003055069.1">
    <property type="nucleotide sequence ID" value="XM_003055023.1"/>
</dbReference>
<dbReference type="AlphaFoldDB" id="C1MI51"/>
<name>C1MI51_MICPC</name>
<dbReference type="Pfam" id="PF08238">
    <property type="entry name" value="Sel1"/>
    <property type="match status" value="4"/>
</dbReference>
<sequence length="236" mass="26112">MWTRSSTGFNTIPENVAAVVLSHLTDPEDRVRLAAVSKVWRDAEKGGVASLPGTPSELSELGQEFRSADEQWKAIYWFEKSADHGDPEGMYWLAQYTAYSRSPPPPVCVCGACTEEKNRKAVHWWKRASELGHAEATRMVALSYEHGDGVEIDGSKAIEWHVKAVELGNALAAGWLGNAHYYGLDGLTENDDEALKWFRVAVELGDADARKPSWWEEVLSVSRSMVHVLEANLAAA</sequence>
<dbReference type="KEGG" id="mpp:MICPUCDRAFT_50439"/>
<reference evidence="2 3" key="1">
    <citation type="journal article" date="2009" name="Science">
        <title>Green evolution and dynamic adaptations revealed by genomes of the marine picoeukaryotes Micromonas.</title>
        <authorList>
            <person name="Worden A.Z."/>
            <person name="Lee J.H."/>
            <person name="Mock T."/>
            <person name="Rouze P."/>
            <person name="Simmons M.P."/>
            <person name="Aerts A.L."/>
            <person name="Allen A.E."/>
            <person name="Cuvelier M.L."/>
            <person name="Derelle E."/>
            <person name="Everett M.V."/>
            <person name="Foulon E."/>
            <person name="Grimwood J."/>
            <person name="Gundlach H."/>
            <person name="Henrissat B."/>
            <person name="Napoli C."/>
            <person name="McDonald S.M."/>
            <person name="Parker M.S."/>
            <person name="Rombauts S."/>
            <person name="Salamov A."/>
            <person name="Von Dassow P."/>
            <person name="Badger J.H."/>
            <person name="Coutinho P.M."/>
            <person name="Demir E."/>
            <person name="Dubchak I."/>
            <person name="Gentemann C."/>
            <person name="Eikrem W."/>
            <person name="Gready J.E."/>
            <person name="John U."/>
            <person name="Lanier W."/>
            <person name="Lindquist E.A."/>
            <person name="Lucas S."/>
            <person name="Mayer K.F."/>
            <person name="Moreau H."/>
            <person name="Not F."/>
            <person name="Otillar R."/>
            <person name="Panaud O."/>
            <person name="Pangilinan J."/>
            <person name="Paulsen I."/>
            <person name="Piegu B."/>
            <person name="Poliakov A."/>
            <person name="Robbens S."/>
            <person name="Schmutz J."/>
            <person name="Toulza E."/>
            <person name="Wyss T."/>
            <person name="Zelensky A."/>
            <person name="Zhou K."/>
            <person name="Armbrust E.V."/>
            <person name="Bhattacharya D."/>
            <person name="Goodenough U.W."/>
            <person name="Van de Peer Y."/>
            <person name="Grigoriev I.V."/>
        </authorList>
    </citation>
    <scope>NUCLEOTIDE SEQUENCE [LARGE SCALE GENOMIC DNA]</scope>
    <source>
        <strain evidence="2 3">CCMP1545</strain>
    </source>
</reference>
<dbReference type="EMBL" id="GG663735">
    <property type="protein sequence ID" value="EEH60321.1"/>
    <property type="molecule type" value="Genomic_DNA"/>
</dbReference>
<dbReference type="OrthoDB" id="272077at2759"/>
<organism evidence="3">
    <name type="scientific">Micromonas pusilla (strain CCMP1545)</name>
    <name type="common">Picoplanktonic green alga</name>
    <dbReference type="NCBI Taxonomy" id="564608"/>
    <lineage>
        <taxon>Eukaryota</taxon>
        <taxon>Viridiplantae</taxon>
        <taxon>Chlorophyta</taxon>
        <taxon>Mamiellophyceae</taxon>
        <taxon>Mamiellales</taxon>
        <taxon>Mamiellaceae</taxon>
        <taxon>Micromonas</taxon>
    </lineage>
</organism>
<keyword evidence="3" id="KW-1185">Reference proteome</keyword>
<dbReference type="GeneID" id="9680710"/>
<dbReference type="STRING" id="564608.C1MI51"/>
<dbReference type="SUPFAM" id="SSF81901">
    <property type="entry name" value="HCP-like"/>
    <property type="match status" value="1"/>
</dbReference>
<dbReference type="Gene3D" id="1.25.40.10">
    <property type="entry name" value="Tetratricopeptide repeat domain"/>
    <property type="match status" value="1"/>
</dbReference>
<evidence type="ECO:0000256" key="1">
    <source>
        <dbReference type="ARBA" id="ARBA00038101"/>
    </source>
</evidence>
<dbReference type="PANTHER" id="PTHR11102">
    <property type="entry name" value="SEL-1-LIKE PROTEIN"/>
    <property type="match status" value="1"/>
</dbReference>
<dbReference type="SMART" id="SM00671">
    <property type="entry name" value="SEL1"/>
    <property type="match status" value="3"/>
</dbReference>
<dbReference type="InterPro" id="IPR006597">
    <property type="entry name" value="Sel1-like"/>
</dbReference>
<dbReference type="InterPro" id="IPR050767">
    <property type="entry name" value="Sel1_AlgK"/>
</dbReference>
<protein>
    <submittedName>
        <fullName evidence="2">Predicted protein</fullName>
    </submittedName>
</protein>
<evidence type="ECO:0000313" key="3">
    <source>
        <dbReference type="Proteomes" id="UP000001876"/>
    </source>
</evidence>
<proteinExistence type="inferred from homology"/>
<dbReference type="eggNOG" id="ENOG502SBK5">
    <property type="taxonomic scope" value="Eukaryota"/>
</dbReference>